<dbReference type="CDD" id="cd01392">
    <property type="entry name" value="HTH_LacI"/>
    <property type="match status" value="1"/>
</dbReference>
<dbReference type="InterPro" id="IPR046335">
    <property type="entry name" value="LacI/GalR-like_sensor"/>
</dbReference>
<dbReference type="Pfam" id="PF00356">
    <property type="entry name" value="LacI"/>
    <property type="match status" value="1"/>
</dbReference>
<evidence type="ECO:0000256" key="4">
    <source>
        <dbReference type="ARBA" id="ARBA00023163"/>
    </source>
</evidence>
<keyword evidence="3" id="KW-0238">DNA-binding</keyword>
<dbReference type="GO" id="GO:0003700">
    <property type="term" value="F:DNA-binding transcription factor activity"/>
    <property type="evidence" value="ECO:0007669"/>
    <property type="project" value="TreeGrafter"/>
</dbReference>
<protein>
    <submittedName>
        <fullName evidence="7">LacI family transcriptional regulator</fullName>
    </submittedName>
</protein>
<dbReference type="InterPro" id="IPR028082">
    <property type="entry name" value="Peripla_BP_I"/>
</dbReference>
<organism evidence="7 8">
    <name type="scientific">Amycolatopsis alkalitolerans</name>
    <dbReference type="NCBI Taxonomy" id="2547244"/>
    <lineage>
        <taxon>Bacteria</taxon>
        <taxon>Bacillati</taxon>
        <taxon>Actinomycetota</taxon>
        <taxon>Actinomycetes</taxon>
        <taxon>Pseudonocardiales</taxon>
        <taxon>Pseudonocardiaceae</taxon>
        <taxon>Amycolatopsis</taxon>
    </lineage>
</organism>
<dbReference type="CDD" id="cd06267">
    <property type="entry name" value="PBP1_LacI_sugar_binding-like"/>
    <property type="match status" value="1"/>
</dbReference>
<dbReference type="Gene3D" id="1.10.260.40">
    <property type="entry name" value="lambda repressor-like DNA-binding domains"/>
    <property type="match status" value="1"/>
</dbReference>
<feature type="compositionally biased region" description="Low complexity" evidence="5">
    <location>
        <begin position="338"/>
        <end position="353"/>
    </location>
</feature>
<dbReference type="InterPro" id="IPR010982">
    <property type="entry name" value="Lambda_DNA-bd_dom_sf"/>
</dbReference>
<keyword evidence="2" id="KW-0805">Transcription regulation</keyword>
<keyword evidence="4" id="KW-0804">Transcription</keyword>
<evidence type="ECO:0000256" key="3">
    <source>
        <dbReference type="ARBA" id="ARBA00023125"/>
    </source>
</evidence>
<name>A0A5C4M0T1_9PSEU</name>
<dbReference type="Proteomes" id="UP000305546">
    <property type="component" value="Unassembled WGS sequence"/>
</dbReference>
<dbReference type="InterPro" id="IPR000843">
    <property type="entry name" value="HTH_LacI"/>
</dbReference>
<evidence type="ECO:0000256" key="2">
    <source>
        <dbReference type="ARBA" id="ARBA00023015"/>
    </source>
</evidence>
<evidence type="ECO:0000259" key="6">
    <source>
        <dbReference type="PROSITE" id="PS50932"/>
    </source>
</evidence>
<dbReference type="SMART" id="SM00354">
    <property type="entry name" value="HTH_LACI"/>
    <property type="match status" value="1"/>
</dbReference>
<dbReference type="PROSITE" id="PS50932">
    <property type="entry name" value="HTH_LACI_2"/>
    <property type="match status" value="1"/>
</dbReference>
<proteinExistence type="predicted"/>
<dbReference type="SUPFAM" id="SSF47413">
    <property type="entry name" value="lambda repressor-like DNA-binding domains"/>
    <property type="match status" value="1"/>
</dbReference>
<dbReference type="SUPFAM" id="SSF53822">
    <property type="entry name" value="Periplasmic binding protein-like I"/>
    <property type="match status" value="1"/>
</dbReference>
<dbReference type="Pfam" id="PF13377">
    <property type="entry name" value="Peripla_BP_3"/>
    <property type="match status" value="1"/>
</dbReference>
<keyword evidence="1" id="KW-0678">Repressor</keyword>
<comment type="caution">
    <text evidence="7">The sequence shown here is derived from an EMBL/GenBank/DDBJ whole genome shotgun (WGS) entry which is preliminary data.</text>
</comment>
<evidence type="ECO:0000256" key="5">
    <source>
        <dbReference type="SAM" id="MobiDB-lite"/>
    </source>
</evidence>
<dbReference type="OrthoDB" id="9790412at2"/>
<keyword evidence="8" id="KW-1185">Reference proteome</keyword>
<dbReference type="RefSeq" id="WP_139098065.1">
    <property type="nucleotide sequence ID" value="NZ_VDFW01000016.1"/>
</dbReference>
<feature type="region of interest" description="Disordered" evidence="5">
    <location>
        <begin position="334"/>
        <end position="353"/>
    </location>
</feature>
<evidence type="ECO:0000256" key="1">
    <source>
        <dbReference type="ARBA" id="ARBA00022491"/>
    </source>
</evidence>
<sequence length="353" mass="37633">MTGRRGGRPRQADIARIAGVSQATVSLVLGGSETALALAPETRKRVMDAARELGYVADPAARRLVLRNNRLLGVYTFMATFPVDFRNSYYPFLVGVEEEAAAQGYDLLLFTGSGGEPDSTGLNRLRLADGCVLIGRHAPADELARLLDDEFPIVYLGRNDSVGTRLPYVGADYVRASADVVAELAALGHRRVYYVREPDQAVASVDREDGFRLGLRETGLRGEVIRTDGGDLGPDRLRAWLAEGATALVVEATDTQAAAGALRSAAESAGLGCPGDFSLAMLGEEVYQRPGEPVVTGFALPRREMGRRAARMLIALLSGDRAAGRQELLACTPVEGSTTAAPRAARTAEMGEL</sequence>
<dbReference type="GO" id="GO:0000976">
    <property type="term" value="F:transcription cis-regulatory region binding"/>
    <property type="evidence" value="ECO:0007669"/>
    <property type="project" value="TreeGrafter"/>
</dbReference>
<dbReference type="PANTHER" id="PTHR30146">
    <property type="entry name" value="LACI-RELATED TRANSCRIPTIONAL REPRESSOR"/>
    <property type="match status" value="1"/>
</dbReference>
<evidence type="ECO:0000313" key="7">
    <source>
        <dbReference type="EMBL" id="TNC24111.1"/>
    </source>
</evidence>
<evidence type="ECO:0000313" key="8">
    <source>
        <dbReference type="Proteomes" id="UP000305546"/>
    </source>
</evidence>
<reference evidence="7 8" key="1">
    <citation type="submission" date="2019-06" db="EMBL/GenBank/DDBJ databases">
        <title>Amycolatopsis alkalitolerans sp. nov., isolated from Gastrodia elata Blume.</title>
        <authorList>
            <person name="Narsing Rao M.P."/>
            <person name="Li W.J."/>
        </authorList>
    </citation>
    <scope>NUCLEOTIDE SEQUENCE [LARGE SCALE GENOMIC DNA]</scope>
    <source>
        <strain evidence="7 8">SYSUP0005</strain>
    </source>
</reference>
<accession>A0A5C4M0T1</accession>
<gene>
    <name evidence="7" type="ORF">FG385_18760</name>
</gene>
<dbReference type="Gene3D" id="3.40.50.2300">
    <property type="match status" value="2"/>
</dbReference>
<feature type="domain" description="HTH lacI-type" evidence="6">
    <location>
        <begin position="9"/>
        <end position="66"/>
    </location>
</feature>
<dbReference type="AlphaFoldDB" id="A0A5C4M0T1"/>
<dbReference type="EMBL" id="VDFW01000016">
    <property type="protein sequence ID" value="TNC24111.1"/>
    <property type="molecule type" value="Genomic_DNA"/>
</dbReference>
<dbReference type="PANTHER" id="PTHR30146:SF148">
    <property type="entry name" value="HTH-TYPE TRANSCRIPTIONAL REPRESSOR PURR-RELATED"/>
    <property type="match status" value="1"/>
</dbReference>